<feature type="modified residue" description="4-aspartylphosphate" evidence="2">
    <location>
        <position position="239"/>
    </location>
</feature>
<comment type="caution">
    <text evidence="4">The sequence shown here is derived from an EMBL/GenBank/DDBJ whole genome shotgun (WGS) entry which is preliminary data.</text>
</comment>
<dbReference type="InterPro" id="IPR001789">
    <property type="entry name" value="Sig_transdc_resp-reg_receiver"/>
</dbReference>
<dbReference type="Pfam" id="PF00072">
    <property type="entry name" value="Response_reg"/>
    <property type="match status" value="2"/>
</dbReference>
<evidence type="ECO:0000313" key="4">
    <source>
        <dbReference type="EMBL" id="RZT90533.1"/>
    </source>
</evidence>
<keyword evidence="5" id="KW-1185">Reference proteome</keyword>
<evidence type="ECO:0000256" key="2">
    <source>
        <dbReference type="PROSITE-ProRule" id="PRU00169"/>
    </source>
</evidence>
<evidence type="ECO:0000313" key="5">
    <source>
        <dbReference type="Proteomes" id="UP000292136"/>
    </source>
</evidence>
<feature type="domain" description="Response regulatory" evidence="3">
    <location>
        <begin position="164"/>
        <end position="305"/>
    </location>
</feature>
<sequence length="335" mass="37499">MEYGHDHPTRHILVVDDELSILHAVERELKGRRLGRYAFTVAGFTDPRQALVAAERQTFDAVISDFRMPGMDGLEFLKALAAIQPDCPRLVLSGQTDMDSLVRMVNETHIYRFIAKPWPAYMLQAALAQAIDYAETLAENRRLAEAARQRQLSELLPEPAAVEQLLIVDDDMGVLNSLARVLTHHSKSDGLFAAILAEQHGQPRRRTLAEDHISVQITPSPAYALQMAERVAFSCIIADYRMPEMNGIELLQRFAARQPDCSRILISGQIGETELAQAIQQAHIFAFVEKPWSDFELKANIALALAQHRLQLENRWLAAFMRPEAEPAASGVFPG</sequence>
<dbReference type="PANTHER" id="PTHR44591:SF19">
    <property type="entry name" value="TWO-COMPONENT RESPONSE REGULATOR-RELATED"/>
    <property type="match status" value="1"/>
</dbReference>
<dbReference type="RefSeq" id="WP_130458938.1">
    <property type="nucleotide sequence ID" value="NZ_SHKM01000001.1"/>
</dbReference>
<dbReference type="InterPro" id="IPR011006">
    <property type="entry name" value="CheY-like_superfamily"/>
</dbReference>
<proteinExistence type="predicted"/>
<dbReference type="SMART" id="SM00448">
    <property type="entry name" value="REC"/>
    <property type="match status" value="2"/>
</dbReference>
<protein>
    <submittedName>
        <fullName evidence="4">Response regulator receiver domain-containing protein</fullName>
    </submittedName>
</protein>
<feature type="modified residue" description="4-aspartylphosphate" evidence="2">
    <location>
        <position position="65"/>
    </location>
</feature>
<dbReference type="InterPro" id="IPR050595">
    <property type="entry name" value="Bact_response_regulator"/>
</dbReference>
<dbReference type="PANTHER" id="PTHR44591">
    <property type="entry name" value="STRESS RESPONSE REGULATOR PROTEIN 1"/>
    <property type="match status" value="1"/>
</dbReference>
<dbReference type="Gene3D" id="3.40.50.2300">
    <property type="match status" value="2"/>
</dbReference>
<organism evidence="4 5">
    <name type="scientific">Azospira oryzae</name>
    <dbReference type="NCBI Taxonomy" id="146939"/>
    <lineage>
        <taxon>Bacteria</taxon>
        <taxon>Pseudomonadati</taxon>
        <taxon>Pseudomonadota</taxon>
        <taxon>Betaproteobacteria</taxon>
        <taxon>Rhodocyclales</taxon>
        <taxon>Rhodocyclaceae</taxon>
        <taxon>Azospira</taxon>
    </lineage>
</organism>
<dbReference type="EMBL" id="SHKM01000001">
    <property type="protein sequence ID" value="RZT90533.1"/>
    <property type="molecule type" value="Genomic_DNA"/>
</dbReference>
<gene>
    <name evidence="4" type="ORF">EV678_1351</name>
</gene>
<name>A0ABY0IUP0_9RHOO</name>
<evidence type="ECO:0000256" key="1">
    <source>
        <dbReference type="ARBA" id="ARBA00022553"/>
    </source>
</evidence>
<accession>A0ABY0IUP0</accession>
<keyword evidence="1 2" id="KW-0597">Phosphoprotein</keyword>
<dbReference type="Proteomes" id="UP000292136">
    <property type="component" value="Unassembled WGS sequence"/>
</dbReference>
<reference evidence="4 5" key="1">
    <citation type="submission" date="2019-02" db="EMBL/GenBank/DDBJ databases">
        <title>Genomic Encyclopedia of Type Strains, Phase IV (KMG-IV): sequencing the most valuable type-strain genomes for metagenomic binning, comparative biology and taxonomic classification.</title>
        <authorList>
            <person name="Goeker M."/>
        </authorList>
    </citation>
    <scope>NUCLEOTIDE SEQUENCE [LARGE SCALE GENOMIC DNA]</scope>
    <source>
        <strain evidence="4 5">DSM 21223</strain>
    </source>
</reference>
<dbReference type="PROSITE" id="PS50110">
    <property type="entry name" value="RESPONSE_REGULATORY"/>
    <property type="match status" value="2"/>
</dbReference>
<feature type="domain" description="Response regulatory" evidence="3">
    <location>
        <begin position="11"/>
        <end position="131"/>
    </location>
</feature>
<dbReference type="SUPFAM" id="SSF52172">
    <property type="entry name" value="CheY-like"/>
    <property type="match status" value="2"/>
</dbReference>
<evidence type="ECO:0000259" key="3">
    <source>
        <dbReference type="PROSITE" id="PS50110"/>
    </source>
</evidence>